<feature type="compositionally biased region" description="Basic and acidic residues" evidence="1">
    <location>
        <begin position="350"/>
        <end position="361"/>
    </location>
</feature>
<organism evidence="4 5">
    <name type="scientific">Cerrena zonata</name>
    <dbReference type="NCBI Taxonomy" id="2478898"/>
    <lineage>
        <taxon>Eukaryota</taxon>
        <taxon>Fungi</taxon>
        <taxon>Dikarya</taxon>
        <taxon>Basidiomycota</taxon>
        <taxon>Agaricomycotina</taxon>
        <taxon>Agaricomycetes</taxon>
        <taxon>Polyporales</taxon>
        <taxon>Cerrenaceae</taxon>
        <taxon>Cerrena</taxon>
    </lineage>
</organism>
<reference evidence="4 5" key="1">
    <citation type="submission" date="2022-09" db="EMBL/GenBank/DDBJ databases">
        <authorList>
            <person name="Palmer J.M."/>
        </authorList>
    </citation>
    <scope>NUCLEOTIDE SEQUENCE [LARGE SCALE GENOMIC DNA]</scope>
    <source>
        <strain evidence="4 5">DSM 7382</strain>
    </source>
</reference>
<accession>A0AAW0FL80</accession>
<feature type="chain" id="PRO_5043328911" evidence="3">
    <location>
        <begin position="26"/>
        <end position="443"/>
    </location>
</feature>
<sequence>MGYYRYLCLLIYLHLLRSLSHFVACQGTTNRTIDDTIGDLITGTRPVYIPPTGVWKDVTCVDCAINPDTTKAFRGSWNAATYNPSIPEVSVQFSFTGIAVYVYFILANDQGASITTITQTNFTLDDKLISTFTHNPTTSLDLDYNQLVFQQTGLANQEHTLKASISGLDHNVYINFDYANYTFVNDDSVVPTFVQSQTSVQPQTSVAIVPSPSSAEVTGIPGRSTNRGAIIGGAIAAGVVGIMGVVILLVFWLRRRNRKDWDSSIPTTGQLNPLLTVVNPYLDFGRESRAGDIGLSRDSVGITSLALPSGNTALSPNSSSGIAASSVDEADKGLSTLAISTSDQPNISQETRRQRQQDLERQMTRIQAEIRALNNEVVERRASTRKGGHSDQEREHAETAELREQIRLLQEQIRVLQQSEWAMGLTDAPPPEYSQVTTGGDGL</sequence>
<name>A0AAW0FL80_9APHY</name>
<keyword evidence="3" id="KW-0732">Signal</keyword>
<evidence type="ECO:0000313" key="4">
    <source>
        <dbReference type="EMBL" id="KAK7681913.1"/>
    </source>
</evidence>
<feature type="signal peptide" evidence="3">
    <location>
        <begin position="1"/>
        <end position="25"/>
    </location>
</feature>
<evidence type="ECO:0000256" key="1">
    <source>
        <dbReference type="SAM" id="MobiDB-lite"/>
    </source>
</evidence>
<protein>
    <submittedName>
        <fullName evidence="4">Uncharacterized protein</fullName>
    </submittedName>
</protein>
<feature type="region of interest" description="Disordered" evidence="1">
    <location>
        <begin position="379"/>
        <end position="399"/>
    </location>
</feature>
<evidence type="ECO:0000313" key="5">
    <source>
        <dbReference type="Proteomes" id="UP001385951"/>
    </source>
</evidence>
<keyword evidence="2" id="KW-0472">Membrane</keyword>
<feature type="compositionally biased region" description="Polar residues" evidence="1">
    <location>
        <begin position="339"/>
        <end position="349"/>
    </location>
</feature>
<keyword evidence="2" id="KW-0812">Transmembrane</keyword>
<dbReference type="AlphaFoldDB" id="A0AAW0FL80"/>
<dbReference type="EMBL" id="JASBNA010000038">
    <property type="protein sequence ID" value="KAK7681913.1"/>
    <property type="molecule type" value="Genomic_DNA"/>
</dbReference>
<feature type="transmembrane region" description="Helical" evidence="2">
    <location>
        <begin position="230"/>
        <end position="253"/>
    </location>
</feature>
<evidence type="ECO:0000256" key="3">
    <source>
        <dbReference type="SAM" id="SignalP"/>
    </source>
</evidence>
<keyword evidence="5" id="KW-1185">Reference proteome</keyword>
<gene>
    <name evidence="4" type="ORF">QCA50_014875</name>
</gene>
<feature type="region of interest" description="Disordered" evidence="1">
    <location>
        <begin position="339"/>
        <end position="361"/>
    </location>
</feature>
<evidence type="ECO:0000256" key="2">
    <source>
        <dbReference type="SAM" id="Phobius"/>
    </source>
</evidence>
<keyword evidence="2" id="KW-1133">Transmembrane helix</keyword>
<dbReference type="Gene3D" id="2.60.120.260">
    <property type="entry name" value="Galactose-binding domain-like"/>
    <property type="match status" value="1"/>
</dbReference>
<comment type="caution">
    <text evidence="4">The sequence shown here is derived from an EMBL/GenBank/DDBJ whole genome shotgun (WGS) entry which is preliminary data.</text>
</comment>
<dbReference type="Proteomes" id="UP001385951">
    <property type="component" value="Unassembled WGS sequence"/>
</dbReference>
<proteinExistence type="predicted"/>